<accession>A0A2A9M2V7</accession>
<feature type="compositionally biased region" description="Basic and acidic residues" evidence="1">
    <location>
        <begin position="68"/>
        <end position="94"/>
    </location>
</feature>
<dbReference type="VEuPathDB" id="ToxoDB:BESB_014310"/>
<dbReference type="GeneID" id="40306492"/>
<keyword evidence="2" id="KW-1133">Transmembrane helix</keyword>
<feature type="compositionally biased region" description="Basic and acidic residues" evidence="1">
    <location>
        <begin position="444"/>
        <end position="454"/>
    </location>
</feature>
<feature type="region of interest" description="Disordered" evidence="1">
    <location>
        <begin position="845"/>
        <end position="895"/>
    </location>
</feature>
<sequence length="1158" mass="122572">MLRSTPPGNWRKRREEEEGIHEENEPAVQPEEGEDSVSSAAAGAETEFDMQSGGSESAASPFCAPSLFDERSEGEQRGDNVESREAAEGAHSPHPEPCGGSESSMSSFDVLSSNVEEDDSDDDEDEDDPVGVFLDTRSGVSSLTCAGLASLTGASTSSAALCERDDCSPVRPPELPTTPGRLFLPPQARSSSCGNPAFSPSAEAERSGEGDAHSAGRGGVAGVEGGRLGAGEGLREPDASAAVSPLTAVPRGLAGEGQKQNGQAAVCMSSLAAGGDSPILQRGALCECSGAAGGIGGRDESSRVEEDREAGASLACAGFPSLFAERTAHAWGGGAGASQQGEELLPEAERKPDNEAGLSFESGAAERHREAREREAAAASPRVSGQLGENRLQQGDATGAQSDVAEAQPATGGDAVVERSGSGLEGEMWTEVERKSEFACFGDPKSELSGDDRPSSFGDSALNSRQSCLQDARVDAKVQQLQRTVNTLKDSTEGELLRLREKSEELEALVYALVSSSSPCSLPPCPSPASFETAVSSRFVGRPATSCDSWQVGEPFRGLAGAVECRAFGGVRLASLPFLSAAETRKPSPDCRHLPSEGTEARLPAPPRFGLQAPRGVPGDAFLDEAPREKLGAPRSFFSQASALFAIEGSSAWVDAQQYATAVPSNIILAASEAPEGAETPTAREGGEKKKMKKRGFDDVVGRRVSPSISAFSGRLQETAAFGLAAHGDRPTQHSSGRERESRRGGVGANDGAAPTAARASAGVPFLSMHPTDSRLPAALAAETSAEAQKPKKTLASVVTFFQSRAKQSGVCTLSAAASAAQTTPWVEKLREVGERLVFEAKREAQENQAMGQEDGDVTETEEDECEREERRTASFWDEPETRSPDGVAAETVSEDEEDYAFVVGDACDAWEADAPQREAGEDLGGDAQDAEDAQQPEDEKKAAEGADAVSGAQEMHRRKNVMHIKSFFAGTGFFGGSQGGRGAGREEGADPEFASTQEEDEEDGELSEDEETYRSPASQSVPPPWLADLLPFLNPLSYPVRLLARVLGLNINGSFDRWRTEVQRQSLRGTAVLGVLDATVCVGLVVGLVCLSLFVGRVLFKTMYVHVHAIEEEKVPHYFEGFTYKFWGKKPIYFSDVQGRDAAWVAQRVNWYRPHGY</sequence>
<feature type="compositionally biased region" description="Basic and acidic residues" evidence="1">
    <location>
        <begin position="727"/>
        <end position="744"/>
    </location>
</feature>
<feature type="compositionally biased region" description="Polar residues" evidence="1">
    <location>
        <begin position="391"/>
        <end position="401"/>
    </location>
</feature>
<dbReference type="Proteomes" id="UP000224006">
    <property type="component" value="Chromosome IX"/>
</dbReference>
<feature type="compositionally biased region" description="Acidic residues" evidence="1">
    <location>
        <begin position="115"/>
        <end position="129"/>
    </location>
</feature>
<feature type="region of interest" description="Disordered" evidence="1">
    <location>
        <begin position="291"/>
        <end position="311"/>
    </location>
</feature>
<evidence type="ECO:0000313" key="4">
    <source>
        <dbReference type="Proteomes" id="UP000224006"/>
    </source>
</evidence>
<feature type="region of interest" description="Disordered" evidence="1">
    <location>
        <begin position="332"/>
        <end position="464"/>
    </location>
</feature>
<feature type="compositionally biased region" description="Acidic residues" evidence="1">
    <location>
        <begin position="998"/>
        <end position="1012"/>
    </location>
</feature>
<proteinExistence type="predicted"/>
<protein>
    <recommendedName>
        <fullName evidence="5">Transmembrane protein</fullName>
    </recommendedName>
</protein>
<keyword evidence="4" id="KW-1185">Reference proteome</keyword>
<feature type="compositionally biased region" description="Acidic residues" evidence="1">
    <location>
        <begin position="854"/>
        <end position="867"/>
    </location>
</feature>
<dbReference type="EMBL" id="NWUJ01000010">
    <property type="protein sequence ID" value="PFH32818.1"/>
    <property type="molecule type" value="Genomic_DNA"/>
</dbReference>
<feature type="compositionally biased region" description="Acidic residues" evidence="1">
    <location>
        <begin position="922"/>
        <end position="937"/>
    </location>
</feature>
<feature type="region of interest" description="Disordered" evidence="1">
    <location>
        <begin position="724"/>
        <end position="758"/>
    </location>
</feature>
<feature type="compositionally biased region" description="Basic and acidic residues" evidence="1">
    <location>
        <begin position="13"/>
        <end position="24"/>
    </location>
</feature>
<feature type="transmembrane region" description="Helical" evidence="2">
    <location>
        <begin position="1072"/>
        <end position="1096"/>
    </location>
</feature>
<evidence type="ECO:0000313" key="3">
    <source>
        <dbReference type="EMBL" id="PFH32818.1"/>
    </source>
</evidence>
<feature type="region of interest" description="Disordered" evidence="1">
    <location>
        <begin position="978"/>
        <end position="1021"/>
    </location>
</feature>
<dbReference type="OrthoDB" id="333978at2759"/>
<feature type="region of interest" description="Disordered" evidence="1">
    <location>
        <begin position="1"/>
        <end position="135"/>
    </location>
</feature>
<evidence type="ECO:0000256" key="1">
    <source>
        <dbReference type="SAM" id="MobiDB-lite"/>
    </source>
</evidence>
<dbReference type="KEGG" id="bbes:BESB_014310"/>
<keyword evidence="2" id="KW-0472">Membrane</keyword>
<reference evidence="3 4" key="1">
    <citation type="submission" date="2017-09" db="EMBL/GenBank/DDBJ databases">
        <title>Genome sequencing of Besnoitia besnoiti strain Bb-Ger1.</title>
        <authorList>
            <person name="Schares G."/>
            <person name="Venepally P."/>
            <person name="Lorenzi H.A."/>
        </authorList>
    </citation>
    <scope>NUCLEOTIDE SEQUENCE [LARGE SCALE GENOMIC DNA]</scope>
    <source>
        <strain evidence="3 4">Bb-Ger1</strain>
    </source>
</reference>
<dbReference type="AlphaFoldDB" id="A0A2A9M2V7"/>
<feature type="region of interest" description="Disordered" evidence="1">
    <location>
        <begin position="673"/>
        <end position="699"/>
    </location>
</feature>
<feature type="compositionally biased region" description="Polar residues" evidence="1">
    <location>
        <begin position="101"/>
        <end position="114"/>
    </location>
</feature>
<feature type="compositionally biased region" description="Basic and acidic residues" evidence="1">
    <location>
        <begin position="685"/>
        <end position="699"/>
    </location>
</feature>
<organism evidence="3 4">
    <name type="scientific">Besnoitia besnoiti</name>
    <name type="common">Apicomplexan protozoan</name>
    <dbReference type="NCBI Taxonomy" id="94643"/>
    <lineage>
        <taxon>Eukaryota</taxon>
        <taxon>Sar</taxon>
        <taxon>Alveolata</taxon>
        <taxon>Apicomplexa</taxon>
        <taxon>Conoidasida</taxon>
        <taxon>Coccidia</taxon>
        <taxon>Eucoccidiorida</taxon>
        <taxon>Eimeriorina</taxon>
        <taxon>Sarcocystidae</taxon>
        <taxon>Besnoitia</taxon>
    </lineage>
</organism>
<evidence type="ECO:0008006" key="5">
    <source>
        <dbReference type="Google" id="ProtNLM"/>
    </source>
</evidence>
<feature type="region of interest" description="Disordered" evidence="1">
    <location>
        <begin position="919"/>
        <end position="956"/>
    </location>
</feature>
<evidence type="ECO:0000256" key="2">
    <source>
        <dbReference type="SAM" id="Phobius"/>
    </source>
</evidence>
<feature type="region of interest" description="Disordered" evidence="1">
    <location>
        <begin position="587"/>
        <end position="607"/>
    </location>
</feature>
<feature type="compositionally biased region" description="Basic and acidic residues" evidence="1">
    <location>
        <begin position="297"/>
        <end position="310"/>
    </location>
</feature>
<comment type="caution">
    <text evidence="3">The sequence shown here is derived from an EMBL/GenBank/DDBJ whole genome shotgun (WGS) entry which is preliminary data.</text>
</comment>
<name>A0A2A9M2V7_BESBE</name>
<feature type="compositionally biased region" description="Basic and acidic residues" evidence="1">
    <location>
        <begin position="203"/>
        <end position="214"/>
    </location>
</feature>
<gene>
    <name evidence="3" type="ORF">BESB_014310</name>
</gene>
<feature type="compositionally biased region" description="Basic and acidic residues" evidence="1">
    <location>
        <begin position="364"/>
        <end position="376"/>
    </location>
</feature>
<feature type="compositionally biased region" description="Gly residues" evidence="1">
    <location>
        <begin position="216"/>
        <end position="232"/>
    </location>
</feature>
<feature type="region of interest" description="Disordered" evidence="1">
    <location>
        <begin position="155"/>
        <end position="243"/>
    </location>
</feature>
<dbReference type="RefSeq" id="XP_029216827.1">
    <property type="nucleotide sequence ID" value="XM_029360160.1"/>
</dbReference>
<keyword evidence="2" id="KW-0812">Transmembrane</keyword>